<dbReference type="InterPro" id="IPR011146">
    <property type="entry name" value="HIT-like"/>
</dbReference>
<dbReference type="Gene3D" id="3.30.428.10">
    <property type="entry name" value="HIT-like"/>
    <property type="match status" value="1"/>
</dbReference>
<dbReference type="GO" id="GO:0003824">
    <property type="term" value="F:catalytic activity"/>
    <property type="evidence" value="ECO:0007669"/>
    <property type="project" value="InterPro"/>
</dbReference>
<comment type="caution">
    <text evidence="3">The sequence shown here is derived from an EMBL/GenBank/DDBJ whole genome shotgun (WGS) entry which is preliminary data.</text>
</comment>
<dbReference type="PROSITE" id="PS51084">
    <property type="entry name" value="HIT_2"/>
    <property type="match status" value="1"/>
</dbReference>
<accession>A0A2S5SQB2</accession>
<evidence type="ECO:0000256" key="1">
    <source>
        <dbReference type="PROSITE-ProRule" id="PRU00464"/>
    </source>
</evidence>
<dbReference type="Proteomes" id="UP000238605">
    <property type="component" value="Unassembled WGS sequence"/>
</dbReference>
<name>A0A2S5SQB2_9BURK</name>
<gene>
    <name evidence="3" type="ORF">C1704_17000</name>
</gene>
<protein>
    <submittedName>
        <fullName evidence="3">HIT domain-containing protein</fullName>
    </submittedName>
</protein>
<dbReference type="Pfam" id="PF01230">
    <property type="entry name" value="HIT"/>
    <property type="match status" value="1"/>
</dbReference>
<evidence type="ECO:0000313" key="3">
    <source>
        <dbReference type="EMBL" id="PPE64938.1"/>
    </source>
</evidence>
<evidence type="ECO:0000259" key="2">
    <source>
        <dbReference type="PROSITE" id="PS51084"/>
    </source>
</evidence>
<feature type="domain" description="HIT" evidence="2">
    <location>
        <begin position="52"/>
        <end position="118"/>
    </location>
</feature>
<dbReference type="RefSeq" id="WP_104303932.1">
    <property type="nucleotide sequence ID" value="NZ_PSNX01000020.1"/>
</dbReference>
<organism evidence="3 4">
    <name type="scientific">Caldimonas caldifontis</name>
    <dbReference type="NCBI Taxonomy" id="1452508"/>
    <lineage>
        <taxon>Bacteria</taxon>
        <taxon>Pseudomonadati</taxon>
        <taxon>Pseudomonadota</taxon>
        <taxon>Betaproteobacteria</taxon>
        <taxon>Burkholderiales</taxon>
        <taxon>Sphaerotilaceae</taxon>
        <taxon>Caldimonas</taxon>
    </lineage>
</organism>
<keyword evidence="4" id="KW-1185">Reference proteome</keyword>
<proteinExistence type="predicted"/>
<dbReference type="OrthoDB" id="9799145at2"/>
<reference evidence="3 4" key="1">
    <citation type="submission" date="2018-02" db="EMBL/GenBank/DDBJ databases">
        <title>Reclassifiation of [Polyangium] brachysporum DSM 7029 as Guopingzhaonella breviflexa gen. nov., sp. nov., a member of the family Comamonadaceae.</title>
        <authorList>
            <person name="Tang B."/>
        </authorList>
    </citation>
    <scope>NUCLEOTIDE SEQUENCE [LARGE SCALE GENOMIC DNA]</scope>
    <source>
        <strain evidence="3 4">BCRC 80649</strain>
    </source>
</reference>
<dbReference type="EMBL" id="PSNX01000020">
    <property type="protein sequence ID" value="PPE64938.1"/>
    <property type="molecule type" value="Genomic_DNA"/>
</dbReference>
<evidence type="ECO:0000313" key="4">
    <source>
        <dbReference type="Proteomes" id="UP000238605"/>
    </source>
</evidence>
<dbReference type="InterPro" id="IPR036265">
    <property type="entry name" value="HIT-like_sf"/>
</dbReference>
<dbReference type="AlphaFoldDB" id="A0A2S5SQB2"/>
<dbReference type="SUPFAM" id="SSF54197">
    <property type="entry name" value="HIT-like"/>
    <property type="match status" value="1"/>
</dbReference>
<sequence length="157" mass="17672">MSESSTLVFDPARQPAPGCELCRSPGGLLVACNGAWRAIRVDDEAYPAFYRLVHREHVAEMSDLAASERARCLELLVGIEEILREVLCPTKINLASLGNMVPHLHWHVIARFDWDGHFPQPVWGTRQRADDALRLAQVRARLPEVDHRVSRLFEAGV</sequence>
<feature type="short sequence motif" description="Histidine triad motif" evidence="1">
    <location>
        <begin position="103"/>
        <end position="107"/>
    </location>
</feature>